<feature type="region of interest" description="Disordered" evidence="1">
    <location>
        <begin position="86"/>
        <end position="107"/>
    </location>
</feature>
<dbReference type="AlphaFoldDB" id="A0A9P4XNJ0"/>
<reference evidence="2 3" key="1">
    <citation type="submission" date="2018-06" db="EMBL/GenBank/DDBJ databases">
        <title>Genome analysis of cellulolytic fungus Trichoderma lentiforme CFAM-422.</title>
        <authorList>
            <person name="Steindorff A.S."/>
            <person name="Formighieri E.F."/>
            <person name="Midorikawa G.E.O."/>
            <person name="Tamietti M.S."/>
            <person name="Ramos E.Z."/>
            <person name="Silva A.S."/>
            <person name="Bon E.P.S."/>
            <person name="Mendes T.D."/>
            <person name="Damaso M.C.T."/>
            <person name="Favaro L.C.L."/>
        </authorList>
    </citation>
    <scope>NUCLEOTIDE SEQUENCE [LARGE SCALE GENOMIC DNA]</scope>
    <source>
        <strain evidence="2 3">CFAM-422</strain>
    </source>
</reference>
<keyword evidence="3" id="KW-1185">Reference proteome</keyword>
<accession>A0A9P4XNJ0</accession>
<feature type="compositionally biased region" description="Low complexity" evidence="1">
    <location>
        <begin position="96"/>
        <end position="107"/>
    </location>
</feature>
<sequence>MQNTYQQPSEGSQAWRRTSSISSEDLKSALEAFATAGNKALNTSPFGAGPDGYLRKAAERRTSIPSGYKQDAITKEMMAKAWAAKSYPGMGGQGSGSQASQGSLSKR</sequence>
<proteinExistence type="predicted"/>
<evidence type="ECO:0000313" key="3">
    <source>
        <dbReference type="Proteomes" id="UP000801864"/>
    </source>
</evidence>
<organism evidence="2 3">
    <name type="scientific">Trichoderma lentiforme</name>
    <dbReference type="NCBI Taxonomy" id="1567552"/>
    <lineage>
        <taxon>Eukaryota</taxon>
        <taxon>Fungi</taxon>
        <taxon>Dikarya</taxon>
        <taxon>Ascomycota</taxon>
        <taxon>Pezizomycotina</taxon>
        <taxon>Sordariomycetes</taxon>
        <taxon>Hypocreomycetidae</taxon>
        <taxon>Hypocreales</taxon>
        <taxon>Hypocreaceae</taxon>
        <taxon>Trichoderma</taxon>
    </lineage>
</organism>
<evidence type="ECO:0000256" key="1">
    <source>
        <dbReference type="SAM" id="MobiDB-lite"/>
    </source>
</evidence>
<dbReference type="EMBL" id="QLNT01000004">
    <property type="protein sequence ID" value="KAF3075008.1"/>
    <property type="molecule type" value="Genomic_DNA"/>
</dbReference>
<name>A0A9P4XNJ0_9HYPO</name>
<protein>
    <submittedName>
        <fullName evidence="2">Uncharacterized protein</fullName>
    </submittedName>
</protein>
<evidence type="ECO:0000313" key="2">
    <source>
        <dbReference type="EMBL" id="KAF3075008.1"/>
    </source>
</evidence>
<comment type="caution">
    <text evidence="2">The sequence shown here is derived from an EMBL/GenBank/DDBJ whole genome shotgun (WGS) entry which is preliminary data.</text>
</comment>
<feature type="region of interest" description="Disordered" evidence="1">
    <location>
        <begin position="1"/>
        <end position="21"/>
    </location>
</feature>
<dbReference type="Proteomes" id="UP000801864">
    <property type="component" value="Unassembled WGS sequence"/>
</dbReference>
<gene>
    <name evidence="2" type="ORF">CFAM422_002886</name>
</gene>